<dbReference type="GO" id="GO:0005657">
    <property type="term" value="C:replication fork"/>
    <property type="evidence" value="ECO:0007669"/>
    <property type="project" value="InterPro"/>
</dbReference>
<dbReference type="PANTHER" id="PTHR46644">
    <property type="entry name" value="DNA REPAIR PROTEIN XRCC2"/>
    <property type="match status" value="1"/>
</dbReference>
<dbReference type="InterPro" id="IPR030547">
    <property type="entry name" value="XRCC2"/>
</dbReference>
<gene>
    <name evidence="1" type="ORF">CYY_000528</name>
</gene>
<dbReference type="Gene3D" id="3.40.50.300">
    <property type="entry name" value="P-loop containing nucleotide triphosphate hydrolases"/>
    <property type="match status" value="1"/>
</dbReference>
<dbReference type="PANTHER" id="PTHR46644:SF2">
    <property type="entry name" value="DNA REPAIR PROTEIN XRCC2"/>
    <property type="match status" value="1"/>
</dbReference>
<name>A0A8J4Q4L7_9MYCE</name>
<dbReference type="EMBL" id="AJWJ01000010">
    <property type="protein sequence ID" value="KAF2078144.1"/>
    <property type="molecule type" value="Genomic_DNA"/>
</dbReference>
<protein>
    <recommendedName>
        <fullName evidence="3">DNA recombination and repair protein Rad51-like C-terminal domain-containing protein</fullName>
    </recommendedName>
</protein>
<reference evidence="1" key="1">
    <citation type="submission" date="2020-01" db="EMBL/GenBank/DDBJ databases">
        <title>Development of genomics and gene disruption for Polysphondylium violaceum indicates a role for the polyketide synthase stlB in stalk morphogenesis.</title>
        <authorList>
            <person name="Narita B."/>
            <person name="Kawabe Y."/>
            <person name="Kin K."/>
            <person name="Saito T."/>
            <person name="Gibbs R."/>
            <person name="Kuspa A."/>
            <person name="Muzny D."/>
            <person name="Queller D."/>
            <person name="Richards S."/>
            <person name="Strassman J."/>
            <person name="Sucgang R."/>
            <person name="Worley K."/>
            <person name="Schaap P."/>
        </authorList>
    </citation>
    <scope>NUCLEOTIDE SEQUENCE</scope>
    <source>
        <strain evidence="1">QSvi11</strain>
    </source>
</reference>
<keyword evidence="2" id="KW-1185">Reference proteome</keyword>
<dbReference type="OrthoDB" id="420422at2759"/>
<dbReference type="GO" id="GO:0000724">
    <property type="term" value="P:double-strand break repair via homologous recombination"/>
    <property type="evidence" value="ECO:0007669"/>
    <property type="project" value="InterPro"/>
</dbReference>
<dbReference type="Proteomes" id="UP000695562">
    <property type="component" value="Unassembled WGS sequence"/>
</dbReference>
<organism evidence="1 2">
    <name type="scientific">Polysphondylium violaceum</name>
    <dbReference type="NCBI Taxonomy" id="133409"/>
    <lineage>
        <taxon>Eukaryota</taxon>
        <taxon>Amoebozoa</taxon>
        <taxon>Evosea</taxon>
        <taxon>Eumycetozoa</taxon>
        <taxon>Dictyostelia</taxon>
        <taxon>Dictyosteliales</taxon>
        <taxon>Dictyosteliaceae</taxon>
        <taxon>Polysphondylium</taxon>
    </lineage>
</organism>
<dbReference type="InterPro" id="IPR027417">
    <property type="entry name" value="P-loop_NTPase"/>
</dbReference>
<evidence type="ECO:0000313" key="1">
    <source>
        <dbReference type="EMBL" id="KAF2078144.1"/>
    </source>
</evidence>
<dbReference type="GO" id="GO:0033063">
    <property type="term" value="C:Rad51B-Rad51C-Rad51D-XRCC2 complex"/>
    <property type="evidence" value="ECO:0007669"/>
    <property type="project" value="InterPro"/>
</dbReference>
<proteinExistence type="predicted"/>
<dbReference type="SUPFAM" id="SSF52540">
    <property type="entry name" value="P-loop containing nucleoside triphosphate hydrolases"/>
    <property type="match status" value="1"/>
</dbReference>
<dbReference type="GO" id="GO:0042148">
    <property type="term" value="P:DNA strand invasion"/>
    <property type="evidence" value="ECO:0007669"/>
    <property type="project" value="TreeGrafter"/>
</dbReference>
<dbReference type="GO" id="GO:0000400">
    <property type="term" value="F:four-way junction DNA binding"/>
    <property type="evidence" value="ECO:0007669"/>
    <property type="project" value="TreeGrafter"/>
</dbReference>
<evidence type="ECO:0008006" key="3">
    <source>
        <dbReference type="Google" id="ProtNLM"/>
    </source>
</evidence>
<dbReference type="CDD" id="cd19490">
    <property type="entry name" value="XRCC2"/>
    <property type="match status" value="1"/>
</dbReference>
<sequence>MNDSSYDATAFNIFYKREKKTVITGIQDIDQYISKSNQSSNVQQSFTHTGGVIELYGSSGTRKSETLLYILIQCLLPSYPPFNGNQIGVVYFDNDYKFDILLFRSLLFEKYKSLINDYNTTASMIDIDEEKFNVLYKDCCSRLFIVRCKDSFQFMVALRGMPEFIRNTSGSIKPNEKEPLEIRLIMIDSISAFYWVDQCGEGLNVKPKLIWLDPIRRLLTEFSMMIIATKQTIFSPVSSNNNNIVYNQQQDHDHPTTVNQNVIQHKEFLGLEWTKLVKYRKIM</sequence>
<evidence type="ECO:0000313" key="2">
    <source>
        <dbReference type="Proteomes" id="UP000695562"/>
    </source>
</evidence>
<comment type="caution">
    <text evidence="1">The sequence shown here is derived from an EMBL/GenBank/DDBJ whole genome shotgun (WGS) entry which is preliminary data.</text>
</comment>
<dbReference type="GO" id="GO:0005813">
    <property type="term" value="C:centrosome"/>
    <property type="evidence" value="ECO:0007669"/>
    <property type="project" value="TreeGrafter"/>
</dbReference>
<dbReference type="AlphaFoldDB" id="A0A8J4Q4L7"/>
<accession>A0A8J4Q4L7</accession>